<dbReference type="InterPro" id="IPR036322">
    <property type="entry name" value="WD40_repeat_dom_sf"/>
</dbReference>
<dbReference type="EMBL" id="JACMRX010000006">
    <property type="protein sequence ID" value="KAF7987989.1"/>
    <property type="molecule type" value="Genomic_DNA"/>
</dbReference>
<evidence type="ECO:0000313" key="2">
    <source>
        <dbReference type="EMBL" id="KAF7987989.1"/>
    </source>
</evidence>
<gene>
    <name evidence="2" type="ORF">HCN44_004805</name>
</gene>
<dbReference type="InterPro" id="IPR056499">
    <property type="entry name" value="Beta-prop_HPS5-like"/>
</dbReference>
<comment type="caution">
    <text evidence="2">The sequence shown here is derived from an EMBL/GenBank/DDBJ whole genome shotgun (WGS) entry which is preliminary data.</text>
</comment>
<organism evidence="2 3">
    <name type="scientific">Aphidius gifuensis</name>
    <name type="common">Parasitoid wasp</name>
    <dbReference type="NCBI Taxonomy" id="684658"/>
    <lineage>
        <taxon>Eukaryota</taxon>
        <taxon>Metazoa</taxon>
        <taxon>Ecdysozoa</taxon>
        <taxon>Arthropoda</taxon>
        <taxon>Hexapoda</taxon>
        <taxon>Insecta</taxon>
        <taxon>Pterygota</taxon>
        <taxon>Neoptera</taxon>
        <taxon>Endopterygota</taxon>
        <taxon>Hymenoptera</taxon>
        <taxon>Apocrita</taxon>
        <taxon>Ichneumonoidea</taxon>
        <taxon>Braconidae</taxon>
        <taxon>Aphidiinae</taxon>
        <taxon>Aphidius</taxon>
    </lineage>
</organism>
<name>A0A835CKP2_APHGI</name>
<sequence length="908" mass="103598">MQNSGFVLSEYKEINSLLIKPIIATQRIKYTCFNVSTNHIVLGSSSGSLYLFKKESCVFQQLFPISEGTVTQVLISPDEKAIALSTKRGSVCIISLKPSVKLLLVSNEHIGKIVTCLCWNDKSTEVYVGDDHGKISTIFLSIFAVNGIFQTPSCALMHLDSSIIQTDYISHYLLVSTLTRCYICDTTYEQFKQIGNKARDGNYGACFFNRTYHIGNKRTIQSQAKRVKKCNNANSIIEKDDNILDQNIVIICARPGCRLWEVTIGGIVVKTHEFKNALALPSTNIFQSSNVHFLNESQQNEEIVGRQILNFSRLYVFKQKYLITFTSKGLYVIDIENAAIILWTDQLKNISAAQTFDDKIYLMKKSGTFHCLVLNTVDNLIMKLYEGKMYNDCLRACMTFRSDLMNFSQSNIKNTDNITSINNIALILKPVLSIIQSNSSNSPKILSSGIVVVNIRNSKLTSLTEHRNDDNKKCNLSQNCKFEDNNFKDPICKKFVTVKKNSLKLNTIDNKKKNSSETSLNTYSVHNHHLKTFSLIALRAANFQTDFYPIDLLKASMTKNDLEQVILRVSESFTNVNAKYMNIKSFHKHSHEISKSLQKHYDILLTNISCDILKRSSKHCIRDELLKAYVYLKLSESIACFCGYEKNNKTADEPILSDFGRASFFQLSHKDSCIGLYRHTPYMSQYYLLSHSSKNDDLDTKDDIAITILLSLMNLKQWKIHCTHFVHCIKELKKDHFTKSDNDKNQNDMVDWSKIVFSIMKQQGTDKAMLNLRLLESYVPKTKIKKSIFGSLIFNKLLNYHGFKQKTIFDQKIFFNKYSSVCFAKIKKLLVDTLEKDLRKNVSGNNFGSGAHHWGFLYEGRTATCPCCTLALRTPILLDNGLSIFPCGHAYHVNCLLQKKLTRCFLHY</sequence>
<dbReference type="PANTHER" id="PTHR23287">
    <property type="entry name" value="RUBY-EYE2-LIKE PROTEIN"/>
    <property type="match status" value="1"/>
</dbReference>
<feature type="domain" description="HPS5-like beta-propeller" evidence="1">
    <location>
        <begin position="8"/>
        <end position="364"/>
    </location>
</feature>
<proteinExistence type="predicted"/>
<dbReference type="Proteomes" id="UP000639338">
    <property type="component" value="Unassembled WGS sequence"/>
</dbReference>
<reference evidence="2 3" key="1">
    <citation type="submission" date="2020-08" db="EMBL/GenBank/DDBJ databases">
        <title>Aphidius gifuensis genome sequencing and assembly.</title>
        <authorList>
            <person name="Du Z."/>
        </authorList>
    </citation>
    <scope>NUCLEOTIDE SEQUENCE [LARGE SCALE GENOMIC DNA]</scope>
    <source>
        <strain evidence="2">YNYX2018</strain>
        <tissue evidence="2">Adults</tissue>
    </source>
</reference>
<dbReference type="OrthoDB" id="19493at2759"/>
<evidence type="ECO:0000259" key="1">
    <source>
        <dbReference type="Pfam" id="PF23756"/>
    </source>
</evidence>
<dbReference type="GO" id="GO:0005737">
    <property type="term" value="C:cytoplasm"/>
    <property type="evidence" value="ECO:0007669"/>
    <property type="project" value="TreeGrafter"/>
</dbReference>
<dbReference type="PANTHER" id="PTHR23287:SF18">
    <property type="entry name" value="BLOC-2 COMPLEX MEMBER HPS5"/>
    <property type="match status" value="1"/>
</dbReference>
<dbReference type="InterPro" id="IPR015943">
    <property type="entry name" value="WD40/YVTN_repeat-like_dom_sf"/>
</dbReference>
<dbReference type="SUPFAM" id="SSF50978">
    <property type="entry name" value="WD40 repeat-like"/>
    <property type="match status" value="1"/>
</dbReference>
<protein>
    <recommendedName>
        <fullName evidence="1">HPS5-like beta-propeller domain-containing protein</fullName>
    </recommendedName>
</protein>
<keyword evidence="3" id="KW-1185">Reference proteome</keyword>
<accession>A0A835CKP2</accession>
<dbReference type="AlphaFoldDB" id="A0A835CKP2"/>
<dbReference type="Gene3D" id="2.130.10.10">
    <property type="entry name" value="YVTN repeat-like/Quinoprotein amine dehydrogenase"/>
    <property type="match status" value="1"/>
</dbReference>
<dbReference type="Pfam" id="PF23756">
    <property type="entry name" value="Beta-prop_HPS5"/>
    <property type="match status" value="1"/>
</dbReference>
<dbReference type="GO" id="GO:0048066">
    <property type="term" value="P:developmental pigmentation"/>
    <property type="evidence" value="ECO:0007669"/>
    <property type="project" value="TreeGrafter"/>
</dbReference>
<evidence type="ECO:0000313" key="3">
    <source>
        <dbReference type="Proteomes" id="UP000639338"/>
    </source>
</evidence>